<evidence type="ECO:0000256" key="2">
    <source>
        <dbReference type="ARBA" id="ARBA00022827"/>
    </source>
</evidence>
<dbReference type="RefSeq" id="WP_072700888.1">
    <property type="nucleotide sequence ID" value="NZ_JAFBBL010000001.1"/>
</dbReference>
<dbReference type="KEGG" id="rcr:NCTC10994_02761"/>
<dbReference type="SMART" id="SM01092">
    <property type="entry name" value="CO_deh_flav_C"/>
    <property type="match status" value="1"/>
</dbReference>
<proteinExistence type="predicted"/>
<dbReference type="InterPro" id="IPR016167">
    <property type="entry name" value="FAD-bd_PCMH_sub1"/>
</dbReference>
<dbReference type="PANTHER" id="PTHR42659">
    <property type="entry name" value="XANTHINE DEHYDROGENASE SUBUNIT C-RELATED"/>
    <property type="match status" value="1"/>
</dbReference>
<dbReference type="EC" id="1.2.7.4" evidence="5"/>
<dbReference type="FunFam" id="3.30.465.10:FF:000017">
    <property type="entry name" value="Xanthine dehydrogenase, FAD binding subunit"/>
    <property type="match status" value="1"/>
</dbReference>
<dbReference type="Gene3D" id="3.30.465.10">
    <property type="match status" value="1"/>
</dbReference>
<dbReference type="InterPro" id="IPR005107">
    <property type="entry name" value="CO_DH_flav_C"/>
</dbReference>
<keyword evidence="2" id="KW-0274">FAD</keyword>
<dbReference type="STRING" id="1219011.GCA_001895045_02452"/>
<dbReference type="PANTHER" id="PTHR42659:SF2">
    <property type="entry name" value="XANTHINE DEHYDROGENASE SUBUNIT C-RELATED"/>
    <property type="match status" value="1"/>
</dbReference>
<name>A0A2X4XCW9_9NOCA</name>
<evidence type="ECO:0000256" key="1">
    <source>
        <dbReference type="ARBA" id="ARBA00022630"/>
    </source>
</evidence>
<accession>A0A2X4XCW9</accession>
<organism evidence="5 6">
    <name type="scientific">Rhodococcus coprophilus</name>
    <dbReference type="NCBI Taxonomy" id="38310"/>
    <lineage>
        <taxon>Bacteria</taxon>
        <taxon>Bacillati</taxon>
        <taxon>Actinomycetota</taxon>
        <taxon>Actinomycetes</taxon>
        <taxon>Mycobacteriales</taxon>
        <taxon>Nocardiaceae</taxon>
        <taxon>Rhodococcus</taxon>
    </lineage>
</organism>
<evidence type="ECO:0000256" key="3">
    <source>
        <dbReference type="ARBA" id="ARBA00023002"/>
    </source>
</evidence>
<dbReference type="InterPro" id="IPR036683">
    <property type="entry name" value="CO_DH_flav_C_dom_sf"/>
</dbReference>
<evidence type="ECO:0000313" key="6">
    <source>
        <dbReference type="Proteomes" id="UP000249091"/>
    </source>
</evidence>
<dbReference type="GO" id="GO:0043885">
    <property type="term" value="F:anaerobic carbon-monoxide dehydrogenase activity"/>
    <property type="evidence" value="ECO:0007669"/>
    <property type="project" value="UniProtKB-EC"/>
</dbReference>
<protein>
    <submittedName>
        <fullName evidence="5">Carbon monoxide dehydrogenase medium subunit</fullName>
        <ecNumber evidence="5">1.2.7.4</ecNumber>
    </submittedName>
</protein>
<dbReference type="InterPro" id="IPR036318">
    <property type="entry name" value="FAD-bd_PCMH-like_sf"/>
</dbReference>
<sequence length="284" mass="29819">MIPAAFEYFAPTSLDGAVTALRDAGEDAKIIAGGQSLMPVLRLRLAAPSALVDLGRVAELRGIREDGDDIVIGATTTHHEVLHDPLVARHARLLAEATATVADPQIRHRGTLGGSLAHADPAGDLAAPTMALDATFRVVGPSGIRTVAAADFFQDYFTTALDAGEILAEIRIPKHTDWAARYEKFHRAAQQWSIVGVAATVSVAGGTIERAKVALTNMATVPVRAHGVEESLVGQPATAETIRAAAERATDGTDPMTDGNADAEYRSHLARVLTRRAVTTAAGI</sequence>
<dbReference type="SUPFAM" id="SSF55447">
    <property type="entry name" value="CO dehydrogenase flavoprotein C-terminal domain-like"/>
    <property type="match status" value="1"/>
</dbReference>
<dbReference type="PROSITE" id="PS51387">
    <property type="entry name" value="FAD_PCMH"/>
    <property type="match status" value="1"/>
</dbReference>
<keyword evidence="6" id="KW-1185">Reference proteome</keyword>
<dbReference type="InterPro" id="IPR002346">
    <property type="entry name" value="Mopterin_DH_FAD-bd"/>
</dbReference>
<dbReference type="GO" id="GO:0071949">
    <property type="term" value="F:FAD binding"/>
    <property type="evidence" value="ECO:0007669"/>
    <property type="project" value="InterPro"/>
</dbReference>
<dbReference type="EMBL" id="LS483468">
    <property type="protein sequence ID" value="SQI34444.1"/>
    <property type="molecule type" value="Genomic_DNA"/>
</dbReference>
<dbReference type="InterPro" id="IPR016166">
    <property type="entry name" value="FAD-bd_PCMH"/>
</dbReference>
<reference evidence="5 6" key="1">
    <citation type="submission" date="2018-06" db="EMBL/GenBank/DDBJ databases">
        <authorList>
            <consortium name="Pathogen Informatics"/>
            <person name="Doyle S."/>
        </authorList>
    </citation>
    <scope>NUCLEOTIDE SEQUENCE [LARGE SCALE GENOMIC DNA]</scope>
    <source>
        <strain evidence="5 6">NCTC10994</strain>
    </source>
</reference>
<dbReference type="SUPFAM" id="SSF56176">
    <property type="entry name" value="FAD-binding/transporter-associated domain-like"/>
    <property type="match status" value="1"/>
</dbReference>
<evidence type="ECO:0000259" key="4">
    <source>
        <dbReference type="PROSITE" id="PS51387"/>
    </source>
</evidence>
<keyword evidence="3 5" id="KW-0560">Oxidoreductase</keyword>
<dbReference type="AlphaFoldDB" id="A0A2X4XCW9"/>
<dbReference type="Pfam" id="PF00941">
    <property type="entry name" value="FAD_binding_5"/>
    <property type="match status" value="1"/>
</dbReference>
<keyword evidence="1" id="KW-0285">Flavoprotein</keyword>
<evidence type="ECO:0000313" key="5">
    <source>
        <dbReference type="EMBL" id="SQI34444.1"/>
    </source>
</evidence>
<dbReference type="InterPro" id="IPR051312">
    <property type="entry name" value="Diverse_Substr_Oxidored"/>
</dbReference>
<gene>
    <name evidence="5" type="primary">cutM</name>
    <name evidence="5" type="ORF">NCTC10994_02761</name>
</gene>
<feature type="domain" description="FAD-binding PCMH-type" evidence="4">
    <location>
        <begin position="1"/>
        <end position="177"/>
    </location>
</feature>
<dbReference type="Pfam" id="PF03450">
    <property type="entry name" value="CO_deh_flav_C"/>
    <property type="match status" value="1"/>
</dbReference>
<dbReference type="Proteomes" id="UP000249091">
    <property type="component" value="Chromosome 1"/>
</dbReference>
<dbReference type="Gene3D" id="3.30.43.10">
    <property type="entry name" value="Uridine Diphospho-n-acetylenolpyruvylglucosamine Reductase, domain 2"/>
    <property type="match status" value="1"/>
</dbReference>
<dbReference type="InterPro" id="IPR016169">
    <property type="entry name" value="FAD-bd_PCMH_sub2"/>
</dbReference>
<dbReference type="Gene3D" id="3.30.390.50">
    <property type="entry name" value="CO dehydrogenase flavoprotein, C-terminal domain"/>
    <property type="match status" value="1"/>
</dbReference>